<protein>
    <submittedName>
        <fullName evidence="1">Uncharacterized protein</fullName>
    </submittedName>
</protein>
<dbReference type="EMBL" id="AAVN02000002">
    <property type="protein sequence ID" value="EBA40113.1"/>
    <property type="molecule type" value="Genomic_DNA"/>
</dbReference>
<reference evidence="1 2" key="1">
    <citation type="submission" date="2007-01" db="EMBL/GenBank/DDBJ databases">
        <title>Draft genome sequence of Collinsella aerofaciens (ATCC 25986).</title>
        <authorList>
            <person name="Sudarsanam P."/>
            <person name="Ley R."/>
            <person name="Guruge J."/>
            <person name="Turnbaugh P.J."/>
            <person name="Mahowald M."/>
            <person name="Liep D."/>
            <person name="Gordon J."/>
        </authorList>
    </citation>
    <scope>NUCLEOTIDE SEQUENCE [LARGE SCALE GENOMIC DNA]</scope>
    <source>
        <strain evidence="2">ATCC 25986 / DSM 3979 / JCM 10188 / KCTC 3647 / NCTC 11838 / VPI 1003</strain>
    </source>
</reference>
<accession>A4E897</accession>
<name>A4E897_COLAA</name>
<proteinExistence type="predicted"/>
<sequence>MAIYAGAIGAYYFSAALLRKPETIANAAIIRLQAMQKINTPWNDPAMP</sequence>
<gene>
    <name evidence="1" type="ORF">COLAER_00637</name>
</gene>
<reference evidence="1 2" key="2">
    <citation type="submission" date="2007-04" db="EMBL/GenBank/DDBJ databases">
        <authorList>
            <person name="Fulton L."/>
            <person name="Clifton S."/>
            <person name="Fulton B."/>
            <person name="Xu J."/>
            <person name="Minx P."/>
            <person name="Mardis E.R."/>
            <person name="Wilson R.K."/>
        </authorList>
    </citation>
    <scope>NUCLEOTIDE SEQUENCE [LARGE SCALE GENOMIC DNA]</scope>
    <source>
        <strain evidence="2">ATCC 25986 / DSM 3979 / JCM 10188 / KCTC 3647 / NCTC 11838 / VPI 1003</strain>
    </source>
</reference>
<comment type="caution">
    <text evidence="1">The sequence shown here is derived from an EMBL/GenBank/DDBJ whole genome shotgun (WGS) entry which is preliminary data.</text>
</comment>
<organism evidence="1 2">
    <name type="scientific">Collinsella aerofaciens (strain ATCC 25986 / DSM 3979 / JCM 10188 / KCTC 3647 / NCTC 11838 / VPI 1003)</name>
    <dbReference type="NCBI Taxonomy" id="411903"/>
    <lineage>
        <taxon>Bacteria</taxon>
        <taxon>Bacillati</taxon>
        <taxon>Actinomycetota</taxon>
        <taxon>Coriobacteriia</taxon>
        <taxon>Coriobacteriales</taxon>
        <taxon>Coriobacteriaceae</taxon>
        <taxon>Collinsella</taxon>
    </lineage>
</organism>
<dbReference type="RefSeq" id="WP_006234578.1">
    <property type="nucleotide sequence ID" value="NZ_AAVN02000002.1"/>
</dbReference>
<dbReference type="Proteomes" id="UP000002979">
    <property type="component" value="Unassembled WGS sequence"/>
</dbReference>
<dbReference type="AlphaFoldDB" id="A4E897"/>
<evidence type="ECO:0000313" key="2">
    <source>
        <dbReference type="Proteomes" id="UP000002979"/>
    </source>
</evidence>
<evidence type="ECO:0000313" key="1">
    <source>
        <dbReference type="EMBL" id="EBA40113.1"/>
    </source>
</evidence>